<dbReference type="Proteomes" id="UP000677228">
    <property type="component" value="Unassembled WGS sequence"/>
</dbReference>
<sequence length="94" mass="10670">MEKRKLEMQQAELVVKQNIASSLVHLINIAQISLSVETEQMKILSKLYEQMIHQSTNNQNYSLKQDPSMNAAVLNLTVRLPDQAESTTISQSQQ</sequence>
<evidence type="ECO:0000313" key="3">
    <source>
        <dbReference type="Proteomes" id="UP000682733"/>
    </source>
</evidence>
<evidence type="ECO:0000313" key="1">
    <source>
        <dbReference type="EMBL" id="CAF1603114.1"/>
    </source>
</evidence>
<dbReference type="AlphaFoldDB" id="A0A8S2VRL2"/>
<gene>
    <name evidence="1" type="ORF">OVA965_LOCUS42224</name>
    <name evidence="2" type="ORF">TMI583_LOCUS44062</name>
</gene>
<dbReference type="EMBL" id="CAJNOK010051123">
    <property type="protein sequence ID" value="CAF1603114.1"/>
    <property type="molecule type" value="Genomic_DNA"/>
</dbReference>
<reference evidence="2" key="1">
    <citation type="submission" date="2021-02" db="EMBL/GenBank/DDBJ databases">
        <authorList>
            <person name="Nowell W R."/>
        </authorList>
    </citation>
    <scope>NUCLEOTIDE SEQUENCE</scope>
</reference>
<evidence type="ECO:0000313" key="2">
    <source>
        <dbReference type="EMBL" id="CAF4412786.1"/>
    </source>
</evidence>
<protein>
    <submittedName>
        <fullName evidence="2">Uncharacterized protein</fullName>
    </submittedName>
</protein>
<dbReference type="Proteomes" id="UP000682733">
    <property type="component" value="Unassembled WGS sequence"/>
</dbReference>
<dbReference type="EMBL" id="CAJOBA010074987">
    <property type="protein sequence ID" value="CAF4412786.1"/>
    <property type="molecule type" value="Genomic_DNA"/>
</dbReference>
<proteinExistence type="predicted"/>
<organism evidence="2 3">
    <name type="scientific">Didymodactylos carnosus</name>
    <dbReference type="NCBI Taxonomy" id="1234261"/>
    <lineage>
        <taxon>Eukaryota</taxon>
        <taxon>Metazoa</taxon>
        <taxon>Spiralia</taxon>
        <taxon>Gnathifera</taxon>
        <taxon>Rotifera</taxon>
        <taxon>Eurotatoria</taxon>
        <taxon>Bdelloidea</taxon>
        <taxon>Philodinida</taxon>
        <taxon>Philodinidae</taxon>
        <taxon>Didymodactylos</taxon>
    </lineage>
</organism>
<comment type="caution">
    <text evidence="2">The sequence shown here is derived from an EMBL/GenBank/DDBJ whole genome shotgun (WGS) entry which is preliminary data.</text>
</comment>
<accession>A0A8S2VRL2</accession>
<name>A0A8S2VRL2_9BILA</name>